<evidence type="ECO:0000259" key="3">
    <source>
        <dbReference type="PROSITE" id="PS51061"/>
    </source>
</evidence>
<dbReference type="PANTHER" id="PTHR15672:SF12">
    <property type="entry name" value="R3H DOMAIN-CONTAINING PROTEIN 1"/>
    <property type="match status" value="1"/>
</dbReference>
<feature type="domain" description="SUZ" evidence="4">
    <location>
        <begin position="360"/>
        <end position="430"/>
    </location>
</feature>
<feature type="region of interest" description="Disordered" evidence="2">
    <location>
        <begin position="1200"/>
        <end position="1231"/>
    </location>
</feature>
<dbReference type="InterPro" id="IPR024771">
    <property type="entry name" value="SUZ"/>
</dbReference>
<feature type="domain" description="R3H" evidence="3">
    <location>
        <begin position="296"/>
        <end position="359"/>
    </location>
</feature>
<keyword evidence="1" id="KW-0597">Phosphoprotein</keyword>
<feature type="region of interest" description="Disordered" evidence="2">
    <location>
        <begin position="1"/>
        <end position="20"/>
    </location>
</feature>
<evidence type="ECO:0000313" key="5">
    <source>
        <dbReference type="EMBL" id="KAA0712063.1"/>
    </source>
</evidence>
<dbReference type="InterPro" id="IPR051937">
    <property type="entry name" value="R3H_domain_containing"/>
</dbReference>
<dbReference type="CDD" id="cd02642">
    <property type="entry name" value="R3H_encore_like"/>
    <property type="match status" value="1"/>
</dbReference>
<feature type="region of interest" description="Disordered" evidence="2">
    <location>
        <begin position="234"/>
        <end position="256"/>
    </location>
</feature>
<reference evidence="5 6" key="1">
    <citation type="journal article" date="2019" name="Mol. Ecol. Resour.">
        <title>Chromosome-level genome assembly of Triplophysa tibetana, a fish adapted to the harsh high-altitude environment of the Tibetan Plateau.</title>
        <authorList>
            <person name="Yang X."/>
            <person name="Liu H."/>
            <person name="Ma Z."/>
            <person name="Zou Y."/>
            <person name="Zou M."/>
            <person name="Mao Y."/>
            <person name="Li X."/>
            <person name="Wang H."/>
            <person name="Chen T."/>
            <person name="Wang W."/>
            <person name="Yang R."/>
        </authorList>
    </citation>
    <scope>NUCLEOTIDE SEQUENCE [LARGE SCALE GENOMIC DNA]</scope>
    <source>
        <strain evidence="5">TTIB1903HZAU</strain>
        <tissue evidence="5">Muscle</tissue>
    </source>
</reference>
<sequence length="1280" mass="140555">MALGRYASGPHSHGEEQSCIERAPFDGTRAAMETNDVRRTPDHERNQAVLYIHRNNMTRNGPVCSSRPAALISPNNERLLVRVSEGDAERACEAWLGDPTRALVTRVMGLLLPPVRLSLRPAASGGPRVLRSLRFQPSPENSTADTRSCDVMKVLECDGPQLADSPATPNDPQYAPQNNGTHAQECVIDQSSSHQTQSNGKFKLVRSLAVCEEPSPPPLRELPQEQEKIQIELSQSFDETSIKSEDGEKFSETPEKTDRLLRKTLSRDPSQEYTDSTGIDLHEFLVNTLKNNPRDRMMLLKLEQDILDFISNIDSQKRKFPPMTSYHRMLLHRVAAYFGLDHNVDQTGKAVIINKTSNTRIPDQKFSEHIKDDKTDDFQKRYILKRDNSSLDQDDGRLRMRLKDDRRSKSIEEREEEYQRARDRIFAQEGQEHFPFDKRIQEDVTFINTQQRRQIFRLRDGRSGNSRQSSSENELKYSDPRPWSSTDSDSSHRNLKPSMTKANSFSGISLLIRGDSTASSKSAGKLSKTSSDSSSSVGSSSGSLPRPAQLSLPNPVVPQPSRGLTMAPAAALPAPPIGGNASTPAAQSSSTNSNINANASFYIVPLDTSAIPPGSVLLNPQTGQPYINPDGSPVIYNPVISQQGRGQQPMTLHPPQQSHPLPPQPQQANHLLAQPSAQPVQFAAVSCPPPLLPGAFTQQYTMQQDGLSAQFSQMNFVRQTSGEAQDPHTGMYPQSLVLQNPPSAGYMLQTAGQPMSSHAYPQHTTVNQTVLQPHGYMQQPVQQVSACFCAPGQYSHSSQHYRAVTPVHYSAPQSQHLPPQQTGFSSFALAFQEQVKIAEYSGTLTDGAKERRSNNRLNLFSGYQAVMPGQPPSYQGMMGVQQTQNQSLVSTQGGMANQIQSMMVQYPGMPPYQVSLQQGSQNVSQAAYQQQIVLQGQTNHTPAPSAQMQVYYSMLPPTQHSTISSTVGFLPPPGSDQMSFPRAPSPCGSQPITGQQCPGVPHPPPAGGVVMMQLSVPTCQQQRALSPPQWKPNRYYKHNDLPLQDPMQNNPQQLISPSPSPAQSPAPVHLKGPRPGPASFPIMPQFSRPYAPGQGDGRYPPLIGQPLQYNPPIRPPLMHGSHVVNHHHNLHHHQGHVGSRYGGRSRRPAKKSLSIDVSTGETEIGRVLEVTDLPAGISRAEADSLLAELSKVGAHIKWLAEPPSPNQSESRSEGADATNSDPSKPPPHDLASTYTILASFPSKYAAQSALQKLNSSVTKFKLRTSKGQHEQHTLARSSSQ</sequence>
<dbReference type="PROSITE" id="PS51673">
    <property type="entry name" value="SUZ"/>
    <property type="match status" value="1"/>
</dbReference>
<dbReference type="FunFam" id="3.30.1370.50:FF:000001">
    <property type="entry name" value="R3H domain-containing protein 2 isoform 1"/>
    <property type="match status" value="1"/>
</dbReference>
<dbReference type="PANTHER" id="PTHR15672">
    <property type="entry name" value="CAMP-REGULATED PHOSPHOPROTEIN 21 RELATED R3H DOMAIN CONTAINING PROTEIN"/>
    <property type="match status" value="1"/>
</dbReference>
<name>A0A5A9NRK6_9TELE</name>
<dbReference type="InterPro" id="IPR001374">
    <property type="entry name" value="R3H_dom"/>
</dbReference>
<proteinExistence type="predicted"/>
<feature type="compositionally biased region" description="Low complexity" evidence="2">
    <location>
        <begin position="1048"/>
        <end position="1057"/>
    </location>
</feature>
<feature type="compositionally biased region" description="Basic and acidic residues" evidence="2">
    <location>
        <begin position="240"/>
        <end position="256"/>
    </location>
</feature>
<feature type="compositionally biased region" description="Polar residues" evidence="2">
    <location>
        <begin position="463"/>
        <end position="472"/>
    </location>
</feature>
<dbReference type="InterPro" id="IPR036867">
    <property type="entry name" value="R3H_dom_sf"/>
</dbReference>
<feature type="compositionally biased region" description="Polar residues" evidence="2">
    <location>
        <begin position="167"/>
        <end position="179"/>
    </location>
</feature>
<feature type="region of interest" description="Disordered" evidence="2">
    <location>
        <begin position="516"/>
        <end position="591"/>
    </location>
</feature>
<feature type="region of interest" description="Disordered" evidence="2">
    <location>
        <begin position="643"/>
        <end position="662"/>
    </location>
</feature>
<dbReference type="Proteomes" id="UP000324632">
    <property type="component" value="Chromosome 14"/>
</dbReference>
<dbReference type="Pfam" id="PF01424">
    <property type="entry name" value="R3H"/>
    <property type="match status" value="1"/>
</dbReference>
<dbReference type="SUPFAM" id="SSF82708">
    <property type="entry name" value="R3H domain"/>
    <property type="match status" value="1"/>
</dbReference>
<evidence type="ECO:0000313" key="6">
    <source>
        <dbReference type="Proteomes" id="UP000324632"/>
    </source>
</evidence>
<protein>
    <submittedName>
        <fullName evidence="5">R3H domain-containing protein 1</fullName>
    </submittedName>
</protein>
<feature type="compositionally biased region" description="Low complexity" evidence="2">
    <location>
        <begin position="522"/>
        <end position="543"/>
    </location>
</feature>
<feature type="region of interest" description="Disordered" evidence="2">
    <location>
        <begin position="160"/>
        <end position="179"/>
    </location>
</feature>
<gene>
    <name evidence="5" type="ORF">E1301_Tti012798</name>
</gene>
<accession>A0A5A9NRK6</accession>
<organism evidence="5 6">
    <name type="scientific">Triplophysa tibetana</name>
    <dbReference type="NCBI Taxonomy" id="1572043"/>
    <lineage>
        <taxon>Eukaryota</taxon>
        <taxon>Metazoa</taxon>
        <taxon>Chordata</taxon>
        <taxon>Craniata</taxon>
        <taxon>Vertebrata</taxon>
        <taxon>Euteleostomi</taxon>
        <taxon>Actinopterygii</taxon>
        <taxon>Neopterygii</taxon>
        <taxon>Teleostei</taxon>
        <taxon>Ostariophysi</taxon>
        <taxon>Cypriniformes</taxon>
        <taxon>Nemacheilidae</taxon>
        <taxon>Triplophysa</taxon>
    </lineage>
</organism>
<dbReference type="Gene3D" id="3.30.1370.50">
    <property type="entry name" value="R3H-like domain"/>
    <property type="match status" value="1"/>
</dbReference>
<dbReference type="PROSITE" id="PS51061">
    <property type="entry name" value="R3H"/>
    <property type="match status" value="1"/>
</dbReference>
<comment type="caution">
    <text evidence="5">The sequence shown here is derived from an EMBL/GenBank/DDBJ whole genome shotgun (WGS) entry which is preliminary data.</text>
</comment>
<feature type="region of interest" description="Disordered" evidence="2">
    <location>
        <begin position="1132"/>
        <end position="1155"/>
    </location>
</feature>
<keyword evidence="6" id="KW-1185">Reference proteome</keyword>
<feature type="region of interest" description="Disordered" evidence="2">
    <location>
        <begin position="1020"/>
        <end position="1077"/>
    </location>
</feature>
<evidence type="ECO:0000259" key="4">
    <source>
        <dbReference type="PROSITE" id="PS51673"/>
    </source>
</evidence>
<dbReference type="AlphaFoldDB" id="A0A5A9NRK6"/>
<dbReference type="EMBL" id="SOYY01000014">
    <property type="protein sequence ID" value="KAA0712063.1"/>
    <property type="molecule type" value="Genomic_DNA"/>
</dbReference>
<feature type="region of interest" description="Disordered" evidence="2">
    <location>
        <begin position="455"/>
        <end position="501"/>
    </location>
</feature>
<evidence type="ECO:0000256" key="2">
    <source>
        <dbReference type="SAM" id="MobiDB-lite"/>
    </source>
</evidence>
<dbReference type="GO" id="GO:0003676">
    <property type="term" value="F:nucleic acid binding"/>
    <property type="evidence" value="ECO:0007669"/>
    <property type="project" value="UniProtKB-UniRule"/>
</dbReference>
<dbReference type="SMART" id="SM00393">
    <property type="entry name" value="R3H"/>
    <property type="match status" value="1"/>
</dbReference>
<evidence type="ECO:0000256" key="1">
    <source>
        <dbReference type="ARBA" id="ARBA00022553"/>
    </source>
</evidence>
<dbReference type="Pfam" id="PF12752">
    <property type="entry name" value="SUZ"/>
    <property type="match status" value="1"/>
</dbReference>